<dbReference type="EMBL" id="UOGD01000438">
    <property type="protein sequence ID" value="VAX29110.1"/>
    <property type="molecule type" value="Genomic_DNA"/>
</dbReference>
<dbReference type="Gene3D" id="2.60.40.10">
    <property type="entry name" value="Immunoglobulins"/>
    <property type="match status" value="1"/>
</dbReference>
<feature type="domain" description="Sialate O-acetylesterase" evidence="2">
    <location>
        <begin position="119"/>
        <end position="236"/>
    </location>
</feature>
<dbReference type="PROSITE" id="PS51257">
    <property type="entry name" value="PROKAR_LIPOPROTEIN"/>
    <property type="match status" value="1"/>
</dbReference>
<dbReference type="PANTHER" id="PTHR22901:SF0">
    <property type="entry name" value="SIALATE O-ACETYLESTERASE"/>
    <property type="match status" value="1"/>
</dbReference>
<evidence type="ECO:0000259" key="2">
    <source>
        <dbReference type="Pfam" id="PF03629"/>
    </source>
</evidence>
<evidence type="ECO:0000256" key="1">
    <source>
        <dbReference type="ARBA" id="ARBA00022801"/>
    </source>
</evidence>
<dbReference type="GO" id="GO:0005975">
    <property type="term" value="P:carbohydrate metabolic process"/>
    <property type="evidence" value="ECO:0007669"/>
    <property type="project" value="InterPro"/>
</dbReference>
<keyword evidence="1" id="KW-0378">Hydrolase</keyword>
<dbReference type="Gene3D" id="3.40.50.1110">
    <property type="entry name" value="SGNH hydrolase"/>
    <property type="match status" value="2"/>
</dbReference>
<dbReference type="InterPro" id="IPR008979">
    <property type="entry name" value="Galactose-bd-like_sf"/>
</dbReference>
<proteinExistence type="predicted"/>
<dbReference type="InterPro" id="IPR013783">
    <property type="entry name" value="Ig-like_fold"/>
</dbReference>
<evidence type="ECO:0000313" key="3">
    <source>
        <dbReference type="EMBL" id="VAX29110.1"/>
    </source>
</evidence>
<dbReference type="SUPFAM" id="SSF49785">
    <property type="entry name" value="Galactose-binding domain-like"/>
    <property type="match status" value="1"/>
</dbReference>
<reference evidence="3" key="1">
    <citation type="submission" date="2018-06" db="EMBL/GenBank/DDBJ databases">
        <authorList>
            <person name="Zhirakovskaya E."/>
        </authorList>
    </citation>
    <scope>NUCLEOTIDE SEQUENCE</scope>
</reference>
<dbReference type="Pfam" id="PF03629">
    <property type="entry name" value="SASA"/>
    <property type="match status" value="2"/>
</dbReference>
<name>A0A3B1D294_9ZZZZ</name>
<dbReference type="GO" id="GO:0001681">
    <property type="term" value="F:sialate O-acetylesterase activity"/>
    <property type="evidence" value="ECO:0007669"/>
    <property type="project" value="InterPro"/>
</dbReference>
<sequence>MNEKVLQKGKIGSLIVILITSLFAVFSCQNSTHPAKKISLNPLFTDNMVLQRDQEIPVWGKSEPGGEVVVTLNGQKKKGVADDNGSWKVELSPISAGGPYELIISGTDEHKIKNVMVGEVWICSGQSNMEMAVNTEWGKINNAEEEVANANYPNIRLMMVNKTMATTPQENFTSSGWKECSPETVAKFSAVAYLFGRKLYKELNVPIGLIETAWGGTVVEAWTSAKALKNINEYVNEIDALNTGLFERKKYKRSDNKAQKAWINEVQGELKKSGILSRGYNKYGYDSKDWKTLDVPKIWENQNIDFDGVMWVKKEITIPESWKGKDLILSLGAINDYDITWFNGEVVGSMPNAAMPRSYKIPKELVKVGRNEITVLILDIGNNGGIYGSPKSTIIGYSKEATISLAGKWKYKKDKFDLNLLSHPPMWDISVAQNRPTVLYNAMINPLLPYGIRGAIWYQGESNAERAMQYRKLFKALINDWRAAWGQGNFQFLFVQLANFMKRSNKPTDDSWAHLREAQTMALELPNTGMAVTIDIGEAKDIHPKNKQEVGRRLALIALAKTYGKDIPYSGPMFKSMKKEGSKIRLQFTNTDKGLKIKGGKQLKGFAIAGTDKKFVWAKAKIDGDEVIVWNSKIKNPVAVRYAWASNPLCNLYNGADLPASPFRTDSW</sequence>
<gene>
    <name evidence="3" type="ORF">MNBD_IGNAVI01-43</name>
</gene>
<dbReference type="SUPFAM" id="SSF52266">
    <property type="entry name" value="SGNH hydrolase"/>
    <property type="match status" value="1"/>
</dbReference>
<organism evidence="3">
    <name type="scientific">hydrothermal vent metagenome</name>
    <dbReference type="NCBI Taxonomy" id="652676"/>
    <lineage>
        <taxon>unclassified sequences</taxon>
        <taxon>metagenomes</taxon>
        <taxon>ecological metagenomes</taxon>
    </lineage>
</organism>
<dbReference type="InterPro" id="IPR036514">
    <property type="entry name" value="SGNH_hydro_sf"/>
</dbReference>
<dbReference type="GO" id="GO:0004553">
    <property type="term" value="F:hydrolase activity, hydrolyzing O-glycosyl compounds"/>
    <property type="evidence" value="ECO:0007669"/>
    <property type="project" value="InterPro"/>
</dbReference>
<protein>
    <submittedName>
        <fullName evidence="3">Sialic acid-specific 9-O-acetylesterase</fullName>
    </submittedName>
</protein>
<dbReference type="AlphaFoldDB" id="A0A3B1D294"/>
<dbReference type="PANTHER" id="PTHR22901">
    <property type="entry name" value="SIALATE O-ACETYLESTERASE"/>
    <property type="match status" value="1"/>
</dbReference>
<accession>A0A3B1D294</accession>
<feature type="domain" description="Sialate O-acetylesterase" evidence="2">
    <location>
        <begin position="437"/>
        <end position="555"/>
    </location>
</feature>
<dbReference type="InterPro" id="IPR005181">
    <property type="entry name" value="SASA"/>
</dbReference>
<dbReference type="InterPro" id="IPR039329">
    <property type="entry name" value="SIAE"/>
</dbReference>